<name>A0ABT0HFP2_9BACT</name>
<dbReference type="Gene3D" id="2.60.40.10">
    <property type="entry name" value="Immunoglobulins"/>
    <property type="match status" value="1"/>
</dbReference>
<evidence type="ECO:0000259" key="2">
    <source>
        <dbReference type="SMART" id="SM00429"/>
    </source>
</evidence>
<dbReference type="RefSeq" id="WP_248475805.1">
    <property type="nucleotide sequence ID" value="NZ_JALPRF010000001.1"/>
</dbReference>
<sequence length="569" mass="59566">MKRFENLLYPLLLLLSMSAIIIGCKKTPEDPPQPQQPTTTITSIDPATAPVGSTIAINGTNFNTNPGSNTVSIGGVTATIVSATDSRLVVVVPAGAASGPVSVTAGGQTVQSQTQFTLATLPLKPTSIKQGTLFRNQTWTKDSVYILRGMVYIPENYTLTIQAGTVIKGAGPEQDPEGKSTPGALVVERIGSLIARGTATQPIVFTSSEPAGQRNYGDWGGIVLTGKSQVNRSSSTPYPNGVRGTVQAYGEPFDNSGALQYVRIEYAGALQPSVPGARLSGLTMIGVGINTAIDHVQVSYSGGDGFSWFGGSANAKNLVSFRNSDDDWTADWGYVGNVQFGVALRDAQVADRSGSNGLEVENYEPNATADVAPVIPTNGLPQNAPVFANLSNFAFQTTPPASSTVAGTSTYRSGILLRRNSIISVYNSLFYGYPEGLRIEGTAAGYLVNATSSALDLRGVVLANTGTPIVGAGTITTDQITSYFTSTARGNQIIASSDLASLLLNSNSFTLNSPNFVPQTGSPLLSGAATGGKIGSTFFTPVNYRGAFGTDNWLTGWTNFSPQNTDYDR</sequence>
<organism evidence="3 4">
    <name type="scientific">Spirosoma liriopis</name>
    <dbReference type="NCBI Taxonomy" id="2937440"/>
    <lineage>
        <taxon>Bacteria</taxon>
        <taxon>Pseudomonadati</taxon>
        <taxon>Bacteroidota</taxon>
        <taxon>Cytophagia</taxon>
        <taxon>Cytophagales</taxon>
        <taxon>Cytophagaceae</taxon>
        <taxon>Spirosoma</taxon>
    </lineage>
</organism>
<reference evidence="3 4" key="1">
    <citation type="submission" date="2022-04" db="EMBL/GenBank/DDBJ databases">
        <title>Spirosoma sp. strain RP8 genome sequencing and assembly.</title>
        <authorList>
            <person name="Jung Y."/>
        </authorList>
    </citation>
    <scope>NUCLEOTIDE SEQUENCE [LARGE SCALE GENOMIC DNA]</scope>
    <source>
        <strain evidence="3 4">RP8</strain>
    </source>
</reference>
<dbReference type="PANTHER" id="PTHR41339:SF1">
    <property type="entry name" value="SECRETED PROTEIN"/>
    <property type="match status" value="1"/>
</dbReference>
<dbReference type="PANTHER" id="PTHR41339">
    <property type="entry name" value="LIPL48"/>
    <property type="match status" value="1"/>
</dbReference>
<dbReference type="EMBL" id="JALPRF010000001">
    <property type="protein sequence ID" value="MCK8490967.1"/>
    <property type="molecule type" value="Genomic_DNA"/>
</dbReference>
<dbReference type="SUPFAM" id="SSF81296">
    <property type="entry name" value="E set domains"/>
    <property type="match status" value="1"/>
</dbReference>
<dbReference type="PROSITE" id="PS51257">
    <property type="entry name" value="PROKAR_LIPOPROTEIN"/>
    <property type="match status" value="1"/>
</dbReference>
<dbReference type="Proteomes" id="UP001202180">
    <property type="component" value="Unassembled WGS sequence"/>
</dbReference>
<protein>
    <submittedName>
        <fullName evidence="3">IPT/TIG domain-containing protein</fullName>
    </submittedName>
</protein>
<dbReference type="CDD" id="cd00603">
    <property type="entry name" value="IPT_PCSR"/>
    <property type="match status" value="1"/>
</dbReference>
<feature type="domain" description="IPT/TIG" evidence="2">
    <location>
        <begin position="38"/>
        <end position="119"/>
    </location>
</feature>
<dbReference type="InterPro" id="IPR013783">
    <property type="entry name" value="Ig-like_fold"/>
</dbReference>
<keyword evidence="4" id="KW-1185">Reference proteome</keyword>
<proteinExistence type="predicted"/>
<feature type="region of interest" description="Disordered" evidence="1">
    <location>
        <begin position="26"/>
        <end position="45"/>
    </location>
</feature>
<comment type="caution">
    <text evidence="3">The sequence shown here is derived from an EMBL/GenBank/DDBJ whole genome shotgun (WGS) entry which is preliminary data.</text>
</comment>
<evidence type="ECO:0000256" key="1">
    <source>
        <dbReference type="SAM" id="MobiDB-lite"/>
    </source>
</evidence>
<dbReference type="SMART" id="SM00429">
    <property type="entry name" value="IPT"/>
    <property type="match status" value="1"/>
</dbReference>
<dbReference type="InterPro" id="IPR002909">
    <property type="entry name" value="IPT_dom"/>
</dbReference>
<dbReference type="InterPro" id="IPR014756">
    <property type="entry name" value="Ig_E-set"/>
</dbReference>
<gene>
    <name evidence="3" type="ORF">M0L20_03830</name>
</gene>
<accession>A0ABT0HFP2</accession>
<dbReference type="Pfam" id="PF01833">
    <property type="entry name" value="TIG"/>
    <property type="match status" value="1"/>
</dbReference>
<evidence type="ECO:0000313" key="3">
    <source>
        <dbReference type="EMBL" id="MCK8490967.1"/>
    </source>
</evidence>
<evidence type="ECO:0000313" key="4">
    <source>
        <dbReference type="Proteomes" id="UP001202180"/>
    </source>
</evidence>